<gene>
    <name evidence="1" type="ORF">GGI18_004449</name>
</gene>
<sequence length="113" mass="12880">MTRVGKWGLNVDKMIEHTSRDRSLALRLLKHWDSNVELRRRMAKMLYRGKKAELEAITQYRGMLLERNQPGTGEDGAADSFQFEDTASETRKQFANSLNGMIHNIGSNVVGRA</sequence>
<feature type="non-terminal residue" evidence="1">
    <location>
        <position position="113"/>
    </location>
</feature>
<proteinExistence type="predicted"/>
<dbReference type="EMBL" id="JANBUK010002045">
    <property type="protein sequence ID" value="KAJ2775762.1"/>
    <property type="molecule type" value="Genomic_DNA"/>
</dbReference>
<accession>A0ACC1K882</accession>
<comment type="caution">
    <text evidence="1">The sequence shown here is derived from an EMBL/GenBank/DDBJ whole genome shotgun (WGS) entry which is preliminary data.</text>
</comment>
<protein>
    <submittedName>
        <fullName evidence="1">Uncharacterized protein</fullName>
    </submittedName>
</protein>
<reference evidence="1" key="1">
    <citation type="submission" date="2022-07" db="EMBL/GenBank/DDBJ databases">
        <title>Phylogenomic reconstructions and comparative analyses of Kickxellomycotina fungi.</title>
        <authorList>
            <person name="Reynolds N.K."/>
            <person name="Stajich J.E."/>
            <person name="Barry K."/>
            <person name="Grigoriev I.V."/>
            <person name="Crous P."/>
            <person name="Smith M.E."/>
        </authorList>
    </citation>
    <scope>NUCLEOTIDE SEQUENCE</scope>
    <source>
        <strain evidence="1">BCRC 34191</strain>
    </source>
</reference>
<evidence type="ECO:0000313" key="1">
    <source>
        <dbReference type="EMBL" id="KAJ2775762.1"/>
    </source>
</evidence>
<dbReference type="Proteomes" id="UP001140066">
    <property type="component" value="Unassembled WGS sequence"/>
</dbReference>
<evidence type="ECO:0000313" key="2">
    <source>
        <dbReference type="Proteomes" id="UP001140066"/>
    </source>
</evidence>
<organism evidence="1 2">
    <name type="scientific">Coemansia linderi</name>
    <dbReference type="NCBI Taxonomy" id="2663919"/>
    <lineage>
        <taxon>Eukaryota</taxon>
        <taxon>Fungi</taxon>
        <taxon>Fungi incertae sedis</taxon>
        <taxon>Zoopagomycota</taxon>
        <taxon>Kickxellomycotina</taxon>
        <taxon>Kickxellomycetes</taxon>
        <taxon>Kickxellales</taxon>
        <taxon>Kickxellaceae</taxon>
        <taxon>Coemansia</taxon>
    </lineage>
</organism>
<name>A0ACC1K882_9FUNG</name>
<keyword evidence="2" id="KW-1185">Reference proteome</keyword>